<sequence length="312" mass="35212">MRYNSPENWQHASHIDSLTIKQVRQLTNSCYLWYLSHQVNYTMKFLQRLYKIMSPTLNKKTVYVYNGEGCGETSLSMLMESLTSSLDTRVHDVQMISAKSIIEGSWTKDAAAICFGGGYDLGFIRSLGKLGVKTIQDYVYQGGSYLGICAGAYFACDAVAFDKGGPMEVVGERHLKFFHGSCEGPCYPGFKYNSEIGAKPALVNFVETKTTFPVYYNGGGACFQYENADPVKHPKSKILAHFEELNNKPIAVVKNEVGLGRSVLSNVHLEFNPHLLDERNEYLSQFLDALKDHEEKRKRYFVYILTHLNLSV</sequence>
<dbReference type="InterPro" id="IPR029062">
    <property type="entry name" value="Class_I_gatase-like"/>
</dbReference>
<dbReference type="AlphaFoldDB" id="A0AA36BUR2"/>
<evidence type="ECO:0000259" key="1">
    <source>
        <dbReference type="Pfam" id="PF09825"/>
    </source>
</evidence>
<dbReference type="PANTHER" id="PTHR12835">
    <property type="entry name" value="BIOTIN PROTEIN LIGASE"/>
    <property type="match status" value="1"/>
</dbReference>
<dbReference type="CDD" id="cd03144">
    <property type="entry name" value="GATase1_ScBLP_like"/>
    <property type="match status" value="1"/>
</dbReference>
<dbReference type="PANTHER" id="PTHR12835:SF5">
    <property type="entry name" value="BIOTIN--PROTEIN LIGASE"/>
    <property type="match status" value="1"/>
</dbReference>
<dbReference type="GO" id="GO:0005737">
    <property type="term" value="C:cytoplasm"/>
    <property type="evidence" value="ECO:0007669"/>
    <property type="project" value="TreeGrafter"/>
</dbReference>
<organism evidence="2 3">
    <name type="scientific">Octopus vulgaris</name>
    <name type="common">Common octopus</name>
    <dbReference type="NCBI Taxonomy" id="6645"/>
    <lineage>
        <taxon>Eukaryota</taxon>
        <taxon>Metazoa</taxon>
        <taxon>Spiralia</taxon>
        <taxon>Lophotrochozoa</taxon>
        <taxon>Mollusca</taxon>
        <taxon>Cephalopoda</taxon>
        <taxon>Coleoidea</taxon>
        <taxon>Octopodiformes</taxon>
        <taxon>Octopoda</taxon>
        <taxon>Incirrata</taxon>
        <taxon>Octopodidae</taxon>
        <taxon>Octopus</taxon>
    </lineage>
</organism>
<dbReference type="EMBL" id="OX597838">
    <property type="protein sequence ID" value="CAI9740980.1"/>
    <property type="molecule type" value="Genomic_DNA"/>
</dbReference>
<keyword evidence="3" id="KW-1185">Reference proteome</keyword>
<dbReference type="PIRSF" id="PIRSF016642">
    <property type="entry name" value="UCP016642"/>
    <property type="match status" value="1"/>
</dbReference>
<dbReference type="InterPro" id="IPR019197">
    <property type="entry name" value="Biotin-prot_ligase_N"/>
</dbReference>
<accession>A0AA36BUR2</accession>
<evidence type="ECO:0000313" key="2">
    <source>
        <dbReference type="EMBL" id="CAI9740980.1"/>
    </source>
</evidence>
<dbReference type="InterPro" id="IPR015834">
    <property type="entry name" value="UCP016642"/>
</dbReference>
<dbReference type="GO" id="GO:0004077">
    <property type="term" value="F:biotin--[biotin carboxyl-carrier protein] ligase activity"/>
    <property type="evidence" value="ECO:0007669"/>
    <property type="project" value="TreeGrafter"/>
</dbReference>
<name>A0AA36BUR2_OCTVU</name>
<dbReference type="Gene3D" id="3.40.50.880">
    <property type="match status" value="1"/>
</dbReference>
<feature type="domain" description="Biotin-protein ligase N-terminal" evidence="1">
    <location>
        <begin position="62"/>
        <end position="312"/>
    </location>
</feature>
<proteinExistence type="predicted"/>
<dbReference type="Proteomes" id="UP001162480">
    <property type="component" value="Chromosome 25"/>
</dbReference>
<dbReference type="SUPFAM" id="SSF52317">
    <property type="entry name" value="Class I glutamine amidotransferase-like"/>
    <property type="match status" value="2"/>
</dbReference>
<dbReference type="Pfam" id="PF09825">
    <property type="entry name" value="BPL_N"/>
    <property type="match status" value="1"/>
</dbReference>
<reference evidence="2" key="1">
    <citation type="submission" date="2023-08" db="EMBL/GenBank/DDBJ databases">
        <authorList>
            <person name="Alioto T."/>
            <person name="Alioto T."/>
            <person name="Gomez Garrido J."/>
        </authorList>
    </citation>
    <scope>NUCLEOTIDE SEQUENCE</scope>
</reference>
<protein>
    <recommendedName>
        <fullName evidence="1">Biotin-protein ligase N-terminal domain-containing protein</fullName>
    </recommendedName>
</protein>
<gene>
    <name evidence="2" type="ORF">OCTVUL_1B019505</name>
</gene>
<evidence type="ECO:0000313" key="3">
    <source>
        <dbReference type="Proteomes" id="UP001162480"/>
    </source>
</evidence>